<evidence type="ECO:0000256" key="6">
    <source>
        <dbReference type="ARBA" id="ARBA00022977"/>
    </source>
</evidence>
<feature type="domain" description="Thiamine phosphate synthase/TenI" evidence="13">
    <location>
        <begin position="11"/>
        <end position="193"/>
    </location>
</feature>
<reference evidence="17" key="4">
    <citation type="submission" date="2018-11" db="EMBL/GenBank/DDBJ databases">
        <title>Proposal to divide the Flavobacteriaceae and reorganize its genera based on Amino Acid Identity values calculated from whole genome sequences.</title>
        <authorList>
            <person name="Nicholson A.C."/>
            <person name="Gulvik C.A."/>
            <person name="Whitney A.M."/>
            <person name="Humrighouse B.W."/>
            <person name="Bell M."/>
            <person name="Holmes B."/>
            <person name="Steigerwalt A."/>
            <person name="Villarma A."/>
            <person name="Sheth M."/>
            <person name="Batra D."/>
            <person name="Pryor J."/>
            <person name="Bernardet J.-F."/>
            <person name="Hugo C."/>
            <person name="Kampfer P."/>
            <person name="Newman J."/>
            <person name="Mcquiston J.R."/>
        </authorList>
    </citation>
    <scope>NUCLEOTIDE SEQUENCE [LARGE SCALE GENOMIC DNA]</scope>
    <source>
        <strain evidence="17">DSM 22165</strain>
    </source>
</reference>
<feature type="binding site" evidence="10">
    <location>
        <position position="113"/>
    </location>
    <ligand>
        <name>4-amino-2-methyl-5-(diphosphooxymethyl)pyrimidine</name>
        <dbReference type="ChEBI" id="CHEBI:57841"/>
    </ligand>
</feature>
<proteinExistence type="inferred from homology"/>
<evidence type="ECO:0000256" key="11">
    <source>
        <dbReference type="RuleBase" id="RU003826"/>
    </source>
</evidence>
<comment type="similarity">
    <text evidence="10 11">Belongs to the thiamine-phosphate synthase family.</text>
</comment>
<feature type="binding site" evidence="10">
    <location>
        <begin position="41"/>
        <end position="45"/>
    </location>
    <ligand>
        <name>4-amino-2-methyl-5-(diphosphooxymethyl)pyrimidine</name>
        <dbReference type="ChEBI" id="CHEBI:57841"/>
    </ligand>
</feature>
<feature type="binding site" evidence="10">
    <location>
        <begin position="190"/>
        <end position="191"/>
    </location>
    <ligand>
        <name>2-[(2R,5Z)-2-carboxy-4-methylthiazol-5(2H)-ylidene]ethyl phosphate</name>
        <dbReference type="ChEBI" id="CHEBI:62899"/>
    </ligand>
</feature>
<evidence type="ECO:0000256" key="1">
    <source>
        <dbReference type="ARBA" id="ARBA00003814"/>
    </source>
</evidence>
<comment type="catalytic activity">
    <reaction evidence="8 10 11">
        <text>2-(2-carboxy-4-methylthiazol-5-yl)ethyl phosphate + 4-amino-2-methyl-5-(diphosphooxymethyl)pyrimidine + 2 H(+) = thiamine phosphate + CO2 + diphosphate</text>
        <dbReference type="Rhea" id="RHEA:47848"/>
        <dbReference type="ChEBI" id="CHEBI:15378"/>
        <dbReference type="ChEBI" id="CHEBI:16526"/>
        <dbReference type="ChEBI" id="CHEBI:33019"/>
        <dbReference type="ChEBI" id="CHEBI:37575"/>
        <dbReference type="ChEBI" id="CHEBI:57841"/>
        <dbReference type="ChEBI" id="CHEBI:62890"/>
        <dbReference type="EC" id="2.5.1.3"/>
    </reaction>
</comment>
<dbReference type="PANTHER" id="PTHR20857:SF23">
    <property type="entry name" value="THIAMINE BIOSYNTHETIC BIFUNCTIONAL ENZYME"/>
    <property type="match status" value="1"/>
</dbReference>
<reference evidence="16" key="2">
    <citation type="submission" date="2016-10" db="EMBL/GenBank/DDBJ databases">
        <authorList>
            <person name="Varghese N."/>
            <person name="Submissions S."/>
        </authorList>
    </citation>
    <scope>NUCLEOTIDE SEQUENCE [LARGE SCALE GENOMIC DNA]</scope>
    <source>
        <strain evidence="16">DSM 19326</strain>
    </source>
</reference>
<dbReference type="NCBIfam" id="TIGR00693">
    <property type="entry name" value="thiE"/>
    <property type="match status" value="1"/>
</dbReference>
<keyword evidence="6 10" id="KW-0784">Thiamine biosynthesis</keyword>
<dbReference type="UniPathway" id="UPA00060">
    <property type="reaction ID" value="UER00141"/>
</dbReference>
<comment type="catalytic activity">
    <reaction evidence="9 10 11">
        <text>2-[(2R,5Z)-2-carboxy-4-methylthiazol-5(2H)-ylidene]ethyl phosphate + 4-amino-2-methyl-5-(diphosphooxymethyl)pyrimidine + 2 H(+) = thiamine phosphate + CO2 + diphosphate</text>
        <dbReference type="Rhea" id="RHEA:47844"/>
        <dbReference type="ChEBI" id="CHEBI:15378"/>
        <dbReference type="ChEBI" id="CHEBI:16526"/>
        <dbReference type="ChEBI" id="CHEBI:33019"/>
        <dbReference type="ChEBI" id="CHEBI:37575"/>
        <dbReference type="ChEBI" id="CHEBI:57841"/>
        <dbReference type="ChEBI" id="CHEBI:62899"/>
        <dbReference type="EC" id="2.5.1.3"/>
    </reaction>
</comment>
<dbReference type="EMBL" id="FNWX01000003">
    <property type="protein sequence ID" value="SEH41276.1"/>
    <property type="molecule type" value="Genomic_DNA"/>
</dbReference>
<dbReference type="GO" id="GO:0009228">
    <property type="term" value="P:thiamine biosynthetic process"/>
    <property type="evidence" value="ECO:0007669"/>
    <property type="project" value="UniProtKB-KW"/>
</dbReference>
<dbReference type="InterPro" id="IPR036206">
    <property type="entry name" value="ThiamineP_synth_sf"/>
</dbReference>
<dbReference type="FunFam" id="3.20.20.70:FF:000096">
    <property type="entry name" value="Thiamine-phosphate synthase"/>
    <property type="match status" value="1"/>
</dbReference>
<evidence type="ECO:0000313" key="16">
    <source>
        <dbReference type="Proteomes" id="UP000198555"/>
    </source>
</evidence>
<reference evidence="15" key="1">
    <citation type="submission" date="2016-10" db="EMBL/GenBank/DDBJ databases">
        <authorList>
            <person name="de Groot N.N."/>
        </authorList>
    </citation>
    <scope>NUCLEOTIDE SEQUENCE [LARGE SCALE GENOMIC DNA]</scope>
    <source>
        <strain evidence="15">DSM 19326</strain>
    </source>
</reference>
<dbReference type="SUPFAM" id="SSF51391">
    <property type="entry name" value="Thiamin phosphate synthase"/>
    <property type="match status" value="1"/>
</dbReference>
<evidence type="ECO:0000256" key="8">
    <source>
        <dbReference type="ARBA" id="ARBA00047851"/>
    </source>
</evidence>
<evidence type="ECO:0000256" key="4">
    <source>
        <dbReference type="ARBA" id="ARBA00022723"/>
    </source>
</evidence>
<dbReference type="PANTHER" id="PTHR20857">
    <property type="entry name" value="THIAMINE-PHOSPHATE PYROPHOSPHORYLASE"/>
    <property type="match status" value="1"/>
</dbReference>
<dbReference type="STRING" id="420404.SAMN05421793_10330"/>
<keyword evidence="3 10" id="KW-0808">Transferase</keyword>
<reference evidence="17" key="3">
    <citation type="submission" date="2018-11" db="EMBL/GenBank/DDBJ databases">
        <title>Proposal to divide the Flavobacteriaceae and reorganize its genera based on Amino Acid Identity values calculated from whole genome sequences.</title>
        <authorList>
            <person name="Nicholson A.C."/>
            <person name="Gulvik C.A."/>
            <person name="Whitney A.M."/>
            <person name="Humrighouse B.W."/>
            <person name="Bell M."/>
            <person name="Holmes B."/>
            <person name="Steigerwalt A."/>
            <person name="Villarma A."/>
            <person name="Sheth M."/>
            <person name="Batra D."/>
            <person name="Pryor J."/>
            <person name="Bernardet J.-F."/>
            <person name="Hugo C."/>
            <person name="Kampfer P."/>
            <person name="Newman J."/>
            <person name="Mcquiston J."/>
        </authorList>
    </citation>
    <scope>NUCLEOTIDE SEQUENCE [LARGE SCALE GENOMIC DNA]</scope>
    <source>
        <strain evidence="17">DSM 22165</strain>
    </source>
</reference>
<evidence type="ECO:0000256" key="3">
    <source>
        <dbReference type="ARBA" id="ARBA00022679"/>
    </source>
</evidence>
<dbReference type="CDD" id="cd00564">
    <property type="entry name" value="TMP_TenI"/>
    <property type="match status" value="1"/>
</dbReference>
<comment type="catalytic activity">
    <reaction evidence="7 10 11">
        <text>4-methyl-5-(2-phosphooxyethyl)-thiazole + 4-amino-2-methyl-5-(diphosphooxymethyl)pyrimidine + H(+) = thiamine phosphate + diphosphate</text>
        <dbReference type="Rhea" id="RHEA:22328"/>
        <dbReference type="ChEBI" id="CHEBI:15378"/>
        <dbReference type="ChEBI" id="CHEBI:33019"/>
        <dbReference type="ChEBI" id="CHEBI:37575"/>
        <dbReference type="ChEBI" id="CHEBI:57841"/>
        <dbReference type="ChEBI" id="CHEBI:58296"/>
        <dbReference type="EC" id="2.5.1.3"/>
    </reaction>
</comment>
<accession>A0A1H6I1G2</accession>
<feature type="binding site" evidence="10">
    <location>
        <begin position="139"/>
        <end position="141"/>
    </location>
    <ligand>
        <name>2-[(2R,5Z)-2-carboxy-4-methylthiazol-5(2H)-ylidene]ethyl phosphate</name>
        <dbReference type="ChEBI" id="CHEBI:62899"/>
    </ligand>
</feature>
<dbReference type="InterPro" id="IPR013785">
    <property type="entry name" value="Aldolase_TIM"/>
</dbReference>
<feature type="binding site" evidence="10">
    <location>
        <position position="142"/>
    </location>
    <ligand>
        <name>4-amino-2-methyl-5-(diphosphooxymethyl)pyrimidine</name>
        <dbReference type="ChEBI" id="CHEBI:57841"/>
    </ligand>
</feature>
<dbReference type="GO" id="GO:0000287">
    <property type="term" value="F:magnesium ion binding"/>
    <property type="evidence" value="ECO:0007669"/>
    <property type="project" value="UniProtKB-UniRule"/>
</dbReference>
<dbReference type="Proteomes" id="UP000267623">
    <property type="component" value="Unassembled WGS sequence"/>
</dbReference>
<dbReference type="Proteomes" id="UP000198555">
    <property type="component" value="Unassembled WGS sequence"/>
</dbReference>
<dbReference type="GO" id="GO:0009229">
    <property type="term" value="P:thiamine diphosphate biosynthetic process"/>
    <property type="evidence" value="ECO:0007669"/>
    <property type="project" value="UniProtKB-UniRule"/>
</dbReference>
<evidence type="ECO:0000256" key="2">
    <source>
        <dbReference type="ARBA" id="ARBA00005165"/>
    </source>
</evidence>
<evidence type="ECO:0000313" key="15">
    <source>
        <dbReference type="EMBL" id="SEH41276.1"/>
    </source>
</evidence>
<feature type="binding site" evidence="10">
    <location>
        <position position="74"/>
    </location>
    <ligand>
        <name>Mg(2+)</name>
        <dbReference type="ChEBI" id="CHEBI:18420"/>
    </ligand>
</feature>
<dbReference type="InterPro" id="IPR034291">
    <property type="entry name" value="TMP_synthase"/>
</dbReference>
<comment type="pathway">
    <text evidence="2 10 12">Cofactor biosynthesis; thiamine diphosphate biosynthesis; thiamine phosphate from 4-amino-2-methyl-5-diphosphomethylpyrimidine and 4-methyl-5-(2-phosphoethyl)-thiazole: step 1/1.</text>
</comment>
<evidence type="ECO:0000256" key="10">
    <source>
        <dbReference type="HAMAP-Rule" id="MF_00097"/>
    </source>
</evidence>
<dbReference type="RefSeq" id="WP_089768031.1">
    <property type="nucleotide sequence ID" value="NZ_DALZAR010000009.1"/>
</dbReference>
<dbReference type="HAMAP" id="MF_00097">
    <property type="entry name" value="TMP_synthase"/>
    <property type="match status" value="1"/>
</dbReference>
<gene>
    <name evidence="10 14" type="primary">thiE</name>
    <name evidence="14" type="ORF">EGH73_12650</name>
    <name evidence="15" type="ORF">SAMN05421793_10330</name>
</gene>
<comment type="cofactor">
    <cofactor evidence="10">
        <name>Mg(2+)</name>
        <dbReference type="ChEBI" id="CHEBI:18420"/>
    </cofactor>
    <text evidence="10">Binds 1 Mg(2+) ion per subunit.</text>
</comment>
<evidence type="ECO:0000256" key="9">
    <source>
        <dbReference type="ARBA" id="ARBA00047883"/>
    </source>
</evidence>
<name>A0A1H6I1G2_9FLAO</name>
<organism evidence="15 16">
    <name type="scientific">Epilithonimonas hominis</name>
    <dbReference type="NCBI Taxonomy" id="420404"/>
    <lineage>
        <taxon>Bacteria</taxon>
        <taxon>Pseudomonadati</taxon>
        <taxon>Bacteroidota</taxon>
        <taxon>Flavobacteriia</taxon>
        <taxon>Flavobacteriales</taxon>
        <taxon>Weeksellaceae</taxon>
        <taxon>Chryseobacterium group</taxon>
        <taxon>Epilithonimonas</taxon>
    </lineage>
</organism>
<dbReference type="GO" id="GO:0005737">
    <property type="term" value="C:cytoplasm"/>
    <property type="evidence" value="ECO:0007669"/>
    <property type="project" value="TreeGrafter"/>
</dbReference>
<feature type="binding site" evidence="10">
    <location>
        <position position="93"/>
    </location>
    <ligand>
        <name>Mg(2+)</name>
        <dbReference type="ChEBI" id="CHEBI:18420"/>
    </ligand>
</feature>
<dbReference type="InterPro" id="IPR022998">
    <property type="entry name" value="ThiamineP_synth_TenI"/>
</dbReference>
<comment type="caution">
    <text evidence="10">Lacks conserved residue(s) required for the propagation of feature annotation.</text>
</comment>
<evidence type="ECO:0000256" key="12">
    <source>
        <dbReference type="RuleBase" id="RU004253"/>
    </source>
</evidence>
<keyword evidence="5 10" id="KW-0460">Magnesium</keyword>
<protein>
    <recommendedName>
        <fullName evidence="10">Thiamine-phosphate synthase</fullName>
        <shortName evidence="10">TP synthase</shortName>
        <shortName evidence="10">TPS</shortName>
        <ecNumber evidence="10">2.5.1.3</ecNumber>
    </recommendedName>
    <alternativeName>
        <fullName evidence="10">Thiamine-phosphate pyrophosphorylase</fullName>
        <shortName evidence="10">TMP pyrophosphorylase</shortName>
        <shortName evidence="10">TMP-PPase</shortName>
    </alternativeName>
</protein>
<evidence type="ECO:0000259" key="13">
    <source>
        <dbReference type="Pfam" id="PF02581"/>
    </source>
</evidence>
<dbReference type="Pfam" id="PF02581">
    <property type="entry name" value="TMP-TENI"/>
    <property type="match status" value="1"/>
</dbReference>
<dbReference type="EC" id="2.5.1.3" evidence="10"/>
<dbReference type="EMBL" id="RJTU01000079">
    <property type="protein sequence ID" value="ROI11967.1"/>
    <property type="molecule type" value="Genomic_DNA"/>
</dbReference>
<sequence length="212" mass="23224">MALHPSFPYQLYLVISEKDCLGKDFLKVAEQSILGGVDIIQLREKDISTKDFLKKALFLKEITDKHNTPLIINDNPKVAEKSAAAGIHVGNNDITPYELRKDGVFQNKLIGYSIEYLDQLENNNTALSDYLGISPIFSTDTKKDTVTEWGLNGLSTIRSLTKKPLVAIGNININNASSIIKAGADSVAVVSAICGSDNPEKAAYKLKNEILK</sequence>
<evidence type="ECO:0000313" key="17">
    <source>
        <dbReference type="Proteomes" id="UP000267623"/>
    </source>
</evidence>
<keyword evidence="4 10" id="KW-0479">Metal-binding</keyword>
<dbReference type="Gene3D" id="3.20.20.70">
    <property type="entry name" value="Aldolase class I"/>
    <property type="match status" value="1"/>
</dbReference>
<keyword evidence="16" id="KW-1185">Reference proteome</keyword>
<evidence type="ECO:0000256" key="5">
    <source>
        <dbReference type="ARBA" id="ARBA00022842"/>
    </source>
</evidence>
<evidence type="ECO:0000256" key="7">
    <source>
        <dbReference type="ARBA" id="ARBA00047334"/>
    </source>
</evidence>
<evidence type="ECO:0000313" key="14">
    <source>
        <dbReference type="EMBL" id="ROI11967.1"/>
    </source>
</evidence>
<dbReference type="AlphaFoldDB" id="A0A1H6I1G2"/>
<comment type="function">
    <text evidence="1 10">Condenses 4-methyl-5-(beta-hydroxyethyl)thiazole monophosphate (THZ-P) and 2-methyl-4-amino-5-hydroxymethyl pyrimidine pyrophosphate (HMP-PP) to form thiamine monophosphate (TMP).</text>
</comment>
<dbReference type="GO" id="GO:0004789">
    <property type="term" value="F:thiamine-phosphate diphosphorylase activity"/>
    <property type="evidence" value="ECO:0007669"/>
    <property type="project" value="UniProtKB-UniRule"/>
</dbReference>
<feature type="binding site" evidence="10">
    <location>
        <position position="73"/>
    </location>
    <ligand>
        <name>4-amino-2-methyl-5-(diphosphooxymethyl)pyrimidine</name>
        <dbReference type="ChEBI" id="CHEBI:57841"/>
    </ligand>
</feature>